<dbReference type="AlphaFoldDB" id="A0A9P9IR62"/>
<dbReference type="Proteomes" id="UP000700596">
    <property type="component" value="Unassembled WGS sequence"/>
</dbReference>
<accession>A0A9P9IR62</accession>
<feature type="chain" id="PRO_5040412906" evidence="1">
    <location>
        <begin position="19"/>
        <end position="209"/>
    </location>
</feature>
<evidence type="ECO:0000313" key="2">
    <source>
        <dbReference type="EMBL" id="KAH7132123.1"/>
    </source>
</evidence>
<keyword evidence="1" id="KW-0732">Signal</keyword>
<sequence length="209" mass="23711">MFVLFLITMSQFPQFPQSVTRDKNSREWVCVPGFGPVQTVYAAHMKGRPQMLTAESMGDDDKTTKARICSPRMQVSAAWNPCRSVENCSMELVPDRCQDRQTRRDTGLIDHNPRSSALTVSSCRHLNARLICFVSSDQECDWRGGKGAVPLVRGGYGAKSTVRLKRLIGKFTMVATTERVDLAWPGLAFEQLWKAFERRHVDPQFLNRQ</sequence>
<name>A0A9P9IR62_9PLEO</name>
<protein>
    <submittedName>
        <fullName evidence="2">Uncharacterized protein</fullName>
    </submittedName>
</protein>
<evidence type="ECO:0000256" key="1">
    <source>
        <dbReference type="SAM" id="SignalP"/>
    </source>
</evidence>
<keyword evidence="3" id="KW-1185">Reference proteome</keyword>
<feature type="signal peptide" evidence="1">
    <location>
        <begin position="1"/>
        <end position="18"/>
    </location>
</feature>
<reference evidence="2" key="1">
    <citation type="journal article" date="2021" name="Nat. Commun.">
        <title>Genetic determinants of endophytism in the Arabidopsis root mycobiome.</title>
        <authorList>
            <person name="Mesny F."/>
            <person name="Miyauchi S."/>
            <person name="Thiergart T."/>
            <person name="Pickel B."/>
            <person name="Atanasova L."/>
            <person name="Karlsson M."/>
            <person name="Huettel B."/>
            <person name="Barry K.W."/>
            <person name="Haridas S."/>
            <person name="Chen C."/>
            <person name="Bauer D."/>
            <person name="Andreopoulos W."/>
            <person name="Pangilinan J."/>
            <person name="LaButti K."/>
            <person name="Riley R."/>
            <person name="Lipzen A."/>
            <person name="Clum A."/>
            <person name="Drula E."/>
            <person name="Henrissat B."/>
            <person name="Kohler A."/>
            <person name="Grigoriev I.V."/>
            <person name="Martin F.M."/>
            <person name="Hacquard S."/>
        </authorList>
    </citation>
    <scope>NUCLEOTIDE SEQUENCE</scope>
    <source>
        <strain evidence="2">MPI-CAGE-CH-0243</strain>
    </source>
</reference>
<evidence type="ECO:0000313" key="3">
    <source>
        <dbReference type="Proteomes" id="UP000700596"/>
    </source>
</evidence>
<gene>
    <name evidence="2" type="ORF">B0J11DRAFT_217459</name>
</gene>
<organism evidence="2 3">
    <name type="scientific">Dendryphion nanum</name>
    <dbReference type="NCBI Taxonomy" id="256645"/>
    <lineage>
        <taxon>Eukaryota</taxon>
        <taxon>Fungi</taxon>
        <taxon>Dikarya</taxon>
        <taxon>Ascomycota</taxon>
        <taxon>Pezizomycotina</taxon>
        <taxon>Dothideomycetes</taxon>
        <taxon>Pleosporomycetidae</taxon>
        <taxon>Pleosporales</taxon>
        <taxon>Torulaceae</taxon>
        <taxon>Dendryphion</taxon>
    </lineage>
</organism>
<dbReference type="EMBL" id="JAGMWT010000003">
    <property type="protein sequence ID" value="KAH7132123.1"/>
    <property type="molecule type" value="Genomic_DNA"/>
</dbReference>
<proteinExistence type="predicted"/>
<comment type="caution">
    <text evidence="2">The sequence shown here is derived from an EMBL/GenBank/DDBJ whole genome shotgun (WGS) entry which is preliminary data.</text>
</comment>